<proteinExistence type="inferred from homology"/>
<dbReference type="PRINTS" id="PR01164">
    <property type="entry name" value="GAMMATUBULIN"/>
</dbReference>
<evidence type="ECO:0000256" key="4">
    <source>
        <dbReference type="ARBA" id="ARBA00022490"/>
    </source>
</evidence>
<dbReference type="PANTHER" id="PTHR11588">
    <property type="entry name" value="TUBULIN"/>
    <property type="match status" value="1"/>
</dbReference>
<keyword evidence="7 9" id="KW-0342">GTP-binding</keyword>
<keyword evidence="8" id="KW-0206">Cytoskeleton</keyword>
<dbReference type="InterPro" id="IPR037103">
    <property type="entry name" value="Tubulin/FtsZ-like_C"/>
</dbReference>
<evidence type="ECO:0000256" key="2">
    <source>
        <dbReference type="ARBA" id="ARBA00009636"/>
    </source>
</evidence>
<comment type="subcellular location">
    <subcellularLocation>
        <location evidence="1">Cytoplasm</location>
        <location evidence="1">Cytoskeleton</location>
        <location evidence="1">Microtubule organizing center</location>
    </subcellularLocation>
</comment>
<gene>
    <name evidence="11" type="ORF">RI543_003304</name>
</gene>
<feature type="domain" description="Tubulin/FtsZ GTPase" evidence="10">
    <location>
        <begin position="51"/>
        <end position="247"/>
    </location>
</feature>
<organism evidence="11 12">
    <name type="scientific">Arxiozyma heterogenica</name>
    <dbReference type="NCBI Taxonomy" id="278026"/>
    <lineage>
        <taxon>Eukaryota</taxon>
        <taxon>Fungi</taxon>
        <taxon>Dikarya</taxon>
        <taxon>Ascomycota</taxon>
        <taxon>Saccharomycotina</taxon>
        <taxon>Saccharomycetes</taxon>
        <taxon>Saccharomycetales</taxon>
        <taxon>Saccharomycetaceae</taxon>
        <taxon>Arxiozyma</taxon>
    </lineage>
</organism>
<dbReference type="CDD" id="cd02188">
    <property type="entry name" value="gamma_tubulin"/>
    <property type="match status" value="1"/>
</dbReference>
<dbReference type="InterPro" id="IPR008280">
    <property type="entry name" value="Tub_FtsZ_C"/>
</dbReference>
<evidence type="ECO:0000256" key="1">
    <source>
        <dbReference type="ARBA" id="ARBA00004267"/>
    </source>
</evidence>
<dbReference type="InterPro" id="IPR023123">
    <property type="entry name" value="Tubulin_C"/>
</dbReference>
<dbReference type="PRINTS" id="PR01161">
    <property type="entry name" value="TUBULIN"/>
</dbReference>
<dbReference type="GO" id="GO:0000930">
    <property type="term" value="C:gamma-tubulin complex"/>
    <property type="evidence" value="ECO:0007669"/>
    <property type="project" value="InterPro"/>
</dbReference>
<dbReference type="InterPro" id="IPR018316">
    <property type="entry name" value="Tubulin/FtsZ_2-layer-sand-dom"/>
</dbReference>
<comment type="similarity">
    <text evidence="2 9">Belongs to the tubulin family.</text>
</comment>
<evidence type="ECO:0000256" key="7">
    <source>
        <dbReference type="ARBA" id="ARBA00023134"/>
    </source>
</evidence>
<dbReference type="SMART" id="SM00864">
    <property type="entry name" value="Tubulin"/>
    <property type="match status" value="1"/>
</dbReference>
<dbReference type="GO" id="GO:0031122">
    <property type="term" value="P:cytoplasmic microtubule organization"/>
    <property type="evidence" value="ECO:0007669"/>
    <property type="project" value="InterPro"/>
</dbReference>
<comment type="caution">
    <text evidence="11">The sequence shown here is derived from an EMBL/GenBank/DDBJ whole genome shotgun (WGS) entry which is preliminary data.</text>
</comment>
<dbReference type="InterPro" id="IPR000217">
    <property type="entry name" value="Tubulin"/>
</dbReference>
<dbReference type="InterPro" id="IPR002454">
    <property type="entry name" value="Gamma_tubulin"/>
</dbReference>
<evidence type="ECO:0000313" key="11">
    <source>
        <dbReference type="EMBL" id="KAK5779413.1"/>
    </source>
</evidence>
<dbReference type="EMBL" id="JAWIZZ010000047">
    <property type="protein sequence ID" value="KAK5779413.1"/>
    <property type="molecule type" value="Genomic_DNA"/>
</dbReference>
<sequence>MAGEIVTLQVGQCGNQIGQQFWSQLTKEHGIDRDGYTQFFNIQSSFRDDNTDPFFKDNDNGRYTPRAIMLDLEPKVINDVFNNFQGLFDQRNVWVSQERYGAGNSWAKGYDEGRRNMEYILNIIDKELESTDNFEGFQLLHSVAGGTGSGLGSNLLEALQERYPKSFLTTYSIFPSNESEVVVQPYNTILTLRRLVEESDASIVFDNNAISNLSSRIFKKSNVGYSDSNQLIAAVMSSVTNSIRFPSYMYSSLQSIFCTLIPTPDLHFLTPSFTPFSSDYITHTSDDRHNTAYDVILDLIDSTTSLTTQTEKNPVYFNTFCTLIGSIDNNDILRGINKIQHRLQFAPWSVTSIHVNMGRRSPYLTSQKDSNYINGMMLSNNSGIVPLLTNSCETFDKIFAKRAFLNAFREVEPFNRDDLEFTDSRSIVQNVIDEYTAAEEKDYLDDILIDEENMAGNLDPYNQVDADGDNILN</sequence>
<dbReference type="InterPro" id="IPR017975">
    <property type="entry name" value="Tubulin_CS"/>
</dbReference>
<evidence type="ECO:0000313" key="12">
    <source>
        <dbReference type="Proteomes" id="UP001306508"/>
    </source>
</evidence>
<keyword evidence="5 9" id="KW-0493">Microtubule</keyword>
<dbReference type="GO" id="GO:0005874">
    <property type="term" value="C:microtubule"/>
    <property type="evidence" value="ECO:0007669"/>
    <property type="project" value="UniProtKB-KW"/>
</dbReference>
<evidence type="ECO:0000256" key="6">
    <source>
        <dbReference type="ARBA" id="ARBA00022741"/>
    </source>
</evidence>
<evidence type="ECO:0000256" key="5">
    <source>
        <dbReference type="ARBA" id="ARBA00022701"/>
    </source>
</evidence>
<dbReference type="InterPro" id="IPR003008">
    <property type="entry name" value="Tubulin_FtsZ_GTPase"/>
</dbReference>
<accession>A0AAN7WSQ7</accession>
<reference evidence="12" key="1">
    <citation type="submission" date="2023-07" db="EMBL/GenBank/DDBJ databases">
        <title>A draft genome of Kazachstania heterogenica Y-27499.</title>
        <authorList>
            <person name="Donic C."/>
            <person name="Kralova J.S."/>
            <person name="Fidel L."/>
            <person name="Ben-Dor S."/>
            <person name="Jung S."/>
        </authorList>
    </citation>
    <scope>NUCLEOTIDE SEQUENCE [LARGE SCALE GENOMIC DNA]</scope>
    <source>
        <strain evidence="12">Y27499</strain>
    </source>
</reference>
<dbReference type="Pfam" id="PF00091">
    <property type="entry name" value="Tubulin"/>
    <property type="match status" value="1"/>
</dbReference>
<evidence type="ECO:0000256" key="9">
    <source>
        <dbReference type="RuleBase" id="RU000352"/>
    </source>
</evidence>
<dbReference type="GO" id="GO:0007020">
    <property type="term" value="P:microtubule nucleation"/>
    <property type="evidence" value="ECO:0007669"/>
    <property type="project" value="InterPro"/>
</dbReference>
<dbReference type="GO" id="GO:0005525">
    <property type="term" value="F:GTP binding"/>
    <property type="evidence" value="ECO:0007669"/>
    <property type="project" value="UniProtKB-UniRule"/>
</dbReference>
<keyword evidence="12" id="KW-1185">Reference proteome</keyword>
<dbReference type="SUPFAM" id="SSF55307">
    <property type="entry name" value="Tubulin C-terminal domain-like"/>
    <property type="match status" value="1"/>
</dbReference>
<evidence type="ECO:0000259" key="10">
    <source>
        <dbReference type="SMART" id="SM00864"/>
    </source>
</evidence>
<dbReference type="Proteomes" id="UP001306508">
    <property type="component" value="Unassembled WGS sequence"/>
</dbReference>
<keyword evidence="4" id="KW-0963">Cytoplasm</keyword>
<dbReference type="Gene3D" id="1.10.287.600">
    <property type="entry name" value="Helix hairpin bin"/>
    <property type="match status" value="1"/>
</dbReference>
<comment type="function">
    <text evidence="9">Tubulin is the major constituent of microtubules, protein filaments consisting of alpha- and beta-tubulin heterodimers. Gamma-tubulin is a key component of the gamma-tubulin ring complex (gTuRC) which mediates microtubule nucleation. The gTuRC regulates the minus-end nucleation of alpha-beta tubulin heterodimers that grow into microtubule protafilaments, a critical step in centrosome duplication and spindle formation.</text>
</comment>
<evidence type="ECO:0000256" key="3">
    <source>
        <dbReference type="ARBA" id="ARBA00018848"/>
    </source>
</evidence>
<dbReference type="Gene3D" id="3.30.1330.20">
    <property type="entry name" value="Tubulin/FtsZ, C-terminal domain"/>
    <property type="match status" value="1"/>
</dbReference>
<keyword evidence="6 9" id="KW-0547">Nucleotide-binding</keyword>
<dbReference type="SUPFAM" id="SSF52490">
    <property type="entry name" value="Tubulin nucleotide-binding domain-like"/>
    <property type="match status" value="1"/>
</dbReference>
<evidence type="ECO:0000256" key="8">
    <source>
        <dbReference type="ARBA" id="ARBA00023212"/>
    </source>
</evidence>
<dbReference type="PROSITE" id="PS00227">
    <property type="entry name" value="TUBULIN"/>
    <property type="match status" value="1"/>
</dbReference>
<name>A0AAN7WSQ7_9SACH</name>
<protein>
    <recommendedName>
        <fullName evidence="3 9">Tubulin gamma chain</fullName>
    </recommendedName>
</protein>
<dbReference type="Pfam" id="PF03953">
    <property type="entry name" value="Tubulin_C"/>
    <property type="match status" value="1"/>
</dbReference>
<dbReference type="AlphaFoldDB" id="A0AAN7WSQ7"/>
<dbReference type="InterPro" id="IPR036525">
    <property type="entry name" value="Tubulin/FtsZ_GTPase_sf"/>
</dbReference>
<dbReference type="Gene3D" id="3.40.50.1440">
    <property type="entry name" value="Tubulin/FtsZ, GTPase domain"/>
    <property type="match status" value="1"/>
</dbReference>